<comment type="caution">
    <text evidence="1">The sequence shown here is derived from an EMBL/GenBank/DDBJ whole genome shotgun (WGS) entry which is preliminary data.</text>
</comment>
<evidence type="ECO:0000313" key="1">
    <source>
        <dbReference type="EMBL" id="MEQ9939929.1"/>
    </source>
</evidence>
<sequence>MTLAGDWLTLNGLLNQPLMINVLPGKITIRAEVGNMLA</sequence>
<gene>
    <name evidence="1" type="ORF">ABRQ07_20370</name>
</gene>
<reference evidence="1 2" key="1">
    <citation type="submission" date="2024-06" db="EMBL/GenBank/DDBJ databases">
        <title>Pangenomics to understand the prophage dynamics in the radiating lineages of P. brasiliense.</title>
        <authorList>
            <person name="Pardeshi L.A."/>
            <person name="Van Duivenbode I."/>
            <person name="Jonkheer E.M."/>
            <person name="Pel M.J.C."/>
            <person name="Kupczok A."/>
            <person name="De Ridder D."/>
            <person name="Smit S."/>
            <person name="Van Der Lee T.J."/>
        </authorList>
    </citation>
    <scope>NUCLEOTIDE SEQUENCE [LARGE SCALE GENOMIC DNA]</scope>
    <source>
        <strain evidence="1 2">PD 8607</strain>
    </source>
</reference>
<evidence type="ECO:0008006" key="3">
    <source>
        <dbReference type="Google" id="ProtNLM"/>
    </source>
</evidence>
<dbReference type="EMBL" id="JBEHEF010000031">
    <property type="protein sequence ID" value="MEQ9939929.1"/>
    <property type="molecule type" value="Genomic_DNA"/>
</dbReference>
<keyword evidence="2" id="KW-1185">Reference proteome</keyword>
<dbReference type="Proteomes" id="UP001463408">
    <property type="component" value="Unassembled WGS sequence"/>
</dbReference>
<accession>A0ABV1PFN7</accession>
<proteinExistence type="predicted"/>
<dbReference type="RefSeq" id="WP_337957843.1">
    <property type="nucleotide sequence ID" value="NZ_JAQRNC010000008.1"/>
</dbReference>
<organism evidence="1 2">
    <name type="scientific">Pectobacterium polonicum</name>
    <dbReference type="NCBI Taxonomy" id="2485124"/>
    <lineage>
        <taxon>Bacteria</taxon>
        <taxon>Pseudomonadati</taxon>
        <taxon>Pseudomonadota</taxon>
        <taxon>Gammaproteobacteria</taxon>
        <taxon>Enterobacterales</taxon>
        <taxon>Pectobacteriaceae</taxon>
        <taxon>Pectobacterium</taxon>
    </lineage>
</organism>
<name>A0ABV1PFN7_9GAMM</name>
<evidence type="ECO:0000313" key="2">
    <source>
        <dbReference type="Proteomes" id="UP001463408"/>
    </source>
</evidence>
<protein>
    <recommendedName>
        <fullName evidence="3">Type I addiction module toxin, SymE family</fullName>
    </recommendedName>
</protein>